<proteinExistence type="predicted"/>
<dbReference type="EMBL" id="MVBN01000003">
    <property type="protein sequence ID" value="OOK77758.1"/>
    <property type="molecule type" value="Genomic_DNA"/>
</dbReference>
<protein>
    <submittedName>
        <fullName evidence="2">Uncharacterized protein</fullName>
    </submittedName>
</protein>
<accession>A0A1V3XF76</accession>
<evidence type="ECO:0000256" key="1">
    <source>
        <dbReference type="SAM" id="MobiDB-lite"/>
    </source>
</evidence>
<comment type="caution">
    <text evidence="2">The sequence shown here is derived from an EMBL/GenBank/DDBJ whole genome shotgun (WGS) entry which is preliminary data.</text>
</comment>
<name>A0A1V3XF76_MYCKA</name>
<dbReference type="Proteomes" id="UP000188532">
    <property type="component" value="Unassembled WGS sequence"/>
</dbReference>
<evidence type="ECO:0000313" key="2">
    <source>
        <dbReference type="EMBL" id="OOK77758.1"/>
    </source>
</evidence>
<evidence type="ECO:0000313" key="3">
    <source>
        <dbReference type="Proteomes" id="UP000188532"/>
    </source>
</evidence>
<feature type="region of interest" description="Disordered" evidence="1">
    <location>
        <begin position="1"/>
        <end position="51"/>
    </location>
</feature>
<reference evidence="2 3" key="1">
    <citation type="submission" date="2017-02" db="EMBL/GenBank/DDBJ databases">
        <title>Complete genome sequences of Mycobacterium kansasii strains isolated from rhesus macaques.</title>
        <authorList>
            <person name="Panda A."/>
            <person name="Nagaraj S."/>
            <person name="Zhao X."/>
            <person name="Tettelin H."/>
            <person name="Detolla L.J."/>
        </authorList>
    </citation>
    <scope>NUCLEOTIDE SEQUENCE [LARGE SCALE GENOMIC DNA]</scope>
    <source>
        <strain evidence="2 3">11-3469</strain>
    </source>
</reference>
<sequence>MSNDVDPQSPGREPDPFRGVNSGGSPGSFGVPMTLSPAGQLRNRVASKTPT</sequence>
<dbReference type="AlphaFoldDB" id="A0A1V3XF76"/>
<organism evidence="2 3">
    <name type="scientific">Mycobacterium kansasii</name>
    <dbReference type="NCBI Taxonomy" id="1768"/>
    <lineage>
        <taxon>Bacteria</taxon>
        <taxon>Bacillati</taxon>
        <taxon>Actinomycetota</taxon>
        <taxon>Actinomycetes</taxon>
        <taxon>Mycobacteriales</taxon>
        <taxon>Mycobacteriaceae</taxon>
        <taxon>Mycobacterium</taxon>
    </lineage>
</organism>
<gene>
    <name evidence="2" type="ORF">BZL29_3571</name>
</gene>